<evidence type="ECO:0000313" key="2">
    <source>
        <dbReference type="EMBL" id="MEA0976095.1"/>
    </source>
</evidence>
<dbReference type="InterPro" id="IPR029441">
    <property type="entry name" value="Cass2"/>
</dbReference>
<protein>
    <submittedName>
        <fullName evidence="3">Zinc ribbon domain-containing protein</fullName>
    </submittedName>
</protein>
<proteinExistence type="predicted"/>
<dbReference type="SMART" id="SM00871">
    <property type="entry name" value="AraC_E_bind"/>
    <property type="match status" value="1"/>
</dbReference>
<accession>A0AAJ5RRN9</accession>
<dbReference type="InterPro" id="IPR011256">
    <property type="entry name" value="Reg_factor_effector_dom_sf"/>
</dbReference>
<dbReference type="Gene3D" id="3.20.80.10">
    <property type="entry name" value="Regulatory factor, effector binding domain"/>
    <property type="match status" value="1"/>
</dbReference>
<evidence type="ECO:0000313" key="5">
    <source>
        <dbReference type="Proteomes" id="UP001289615"/>
    </source>
</evidence>
<evidence type="ECO:0000259" key="1">
    <source>
        <dbReference type="SMART" id="SM00871"/>
    </source>
</evidence>
<dbReference type="Pfam" id="PF14526">
    <property type="entry name" value="Cass2"/>
    <property type="match status" value="1"/>
</dbReference>
<keyword evidence="5" id="KW-1185">Reference proteome</keyword>
<dbReference type="EMBL" id="JAXUIA010000003">
    <property type="protein sequence ID" value="MEA0976095.1"/>
    <property type="molecule type" value="Genomic_DNA"/>
</dbReference>
<dbReference type="RefSeq" id="WP_274794457.1">
    <property type="nucleotide sequence ID" value="NZ_CP113527.1"/>
</dbReference>
<sequence length="248" mass="28163">MQSYCQSCGMPLIEEALLGTEKGGHKSQEYCAYCYEEGKFTQPQLTVEGMIDLCVQHLKEEGMPENEARSMLNSFLPSLKRWRKGEWKDPKMVERDSFQIVGISAQTSNAKEITSQAKIPQLWNDFYQQNIIEQIANQKNANIYGLYSDYETDVNGEYFITLGVQMLNSLDGDIPAGLTVKTVPAAKYLVFTSNQGALPDVVIQTWQDIWAWFANSGVERTYTGDFELYDERCANPQEAQVEIYIAVK</sequence>
<gene>
    <name evidence="3" type="ORF">OU989_18750</name>
    <name evidence="2" type="ORF">U6C28_07255</name>
</gene>
<reference evidence="2 5" key="2">
    <citation type="submission" date="2023-12" db="EMBL/GenBank/DDBJ databases">
        <title>Genome comparison identifies genes involved in endophytic behavior of Lysinibacillus irui and provides insights into its role as a plant-growth promoting bacterium.</title>
        <authorList>
            <person name="Hilario S."/>
            <person name="Matos I."/>
            <person name="Goncalves M.F.M."/>
            <person name="Pardo C.A."/>
            <person name="Santos M.J."/>
        </authorList>
    </citation>
    <scope>NUCLEOTIDE SEQUENCE [LARGE SCALE GENOMIC DNA]</scope>
    <source>
        <strain evidence="2 5">B3</strain>
    </source>
</reference>
<dbReference type="SUPFAM" id="SSF55136">
    <property type="entry name" value="Probable bacterial effector-binding domain"/>
    <property type="match status" value="1"/>
</dbReference>
<dbReference type="InterPro" id="IPR053182">
    <property type="entry name" value="YobU-like_regulator"/>
</dbReference>
<feature type="domain" description="AraC effector-binding" evidence="1">
    <location>
        <begin position="88"/>
        <end position="248"/>
    </location>
</feature>
<evidence type="ECO:0000313" key="3">
    <source>
        <dbReference type="EMBL" id="WDV06274.1"/>
    </source>
</evidence>
<dbReference type="PANTHER" id="PTHR36444">
    <property type="entry name" value="TRANSCRIPTIONAL REGULATOR PROTEIN YOBU-RELATED"/>
    <property type="match status" value="1"/>
</dbReference>
<dbReference type="InterPro" id="IPR010499">
    <property type="entry name" value="AraC_E-bd"/>
</dbReference>
<dbReference type="Proteomes" id="UP001289615">
    <property type="component" value="Unassembled WGS sequence"/>
</dbReference>
<evidence type="ECO:0000313" key="4">
    <source>
        <dbReference type="Proteomes" id="UP001219585"/>
    </source>
</evidence>
<dbReference type="InterPro" id="IPR025868">
    <property type="entry name" value="Zn_ribbon_dom_put"/>
</dbReference>
<dbReference type="AlphaFoldDB" id="A0AAJ5RRN9"/>
<reference evidence="3" key="1">
    <citation type="submission" date="2022-11" db="EMBL/GenBank/DDBJ databases">
        <title>Lysinibacillus irui.</title>
        <authorList>
            <person name="Akintayo S.O."/>
        </authorList>
    </citation>
    <scope>NUCLEOTIDE SEQUENCE</scope>
    <source>
        <strain evidence="3">IRB4-01</strain>
    </source>
</reference>
<name>A0AAJ5RRN9_9BACI</name>
<dbReference type="KEGG" id="liu:OU989_18750"/>
<dbReference type="EMBL" id="CP113527">
    <property type="protein sequence ID" value="WDV06274.1"/>
    <property type="molecule type" value="Genomic_DNA"/>
</dbReference>
<dbReference type="PANTHER" id="PTHR36444:SF2">
    <property type="entry name" value="TRANSCRIPTIONAL REGULATOR PROTEIN YOBU-RELATED"/>
    <property type="match status" value="1"/>
</dbReference>
<dbReference type="Pfam" id="PF12674">
    <property type="entry name" value="Zn_ribbon_2"/>
    <property type="match status" value="1"/>
</dbReference>
<dbReference type="Proteomes" id="UP001219585">
    <property type="component" value="Chromosome"/>
</dbReference>
<organism evidence="3 4">
    <name type="scientific">Lysinibacillus irui</name>
    <dbReference type="NCBI Taxonomy" id="2998077"/>
    <lineage>
        <taxon>Bacteria</taxon>
        <taxon>Bacillati</taxon>
        <taxon>Bacillota</taxon>
        <taxon>Bacilli</taxon>
        <taxon>Bacillales</taxon>
        <taxon>Bacillaceae</taxon>
        <taxon>Lysinibacillus</taxon>
    </lineage>
</organism>